<dbReference type="Proteomes" id="UP000028839">
    <property type="component" value="Unassembled WGS sequence"/>
</dbReference>
<dbReference type="GO" id="GO:0005886">
    <property type="term" value="C:plasma membrane"/>
    <property type="evidence" value="ECO:0007669"/>
    <property type="project" value="UniProtKB-SubCell"/>
</dbReference>
<evidence type="ECO:0000259" key="9">
    <source>
        <dbReference type="Pfam" id="PF20730"/>
    </source>
</evidence>
<feature type="domain" description="YetF C-terminal" evidence="8">
    <location>
        <begin position="87"/>
        <end position="156"/>
    </location>
</feature>
<evidence type="ECO:0000256" key="7">
    <source>
        <dbReference type="SAM" id="Phobius"/>
    </source>
</evidence>
<dbReference type="PANTHER" id="PTHR34582:SF6">
    <property type="entry name" value="UPF0702 TRANSMEMBRANE PROTEIN YCAP"/>
    <property type="match status" value="1"/>
</dbReference>
<evidence type="ECO:0000256" key="3">
    <source>
        <dbReference type="ARBA" id="ARBA00022475"/>
    </source>
</evidence>
<evidence type="ECO:0000313" key="10">
    <source>
        <dbReference type="EMBL" id="KFI19487.1"/>
    </source>
</evidence>
<protein>
    <submittedName>
        <fullName evidence="10">Membrane protein</fullName>
    </submittedName>
</protein>
<sequence length="185" mass="20468">MFFDDWSGIGRVLMATLVAYGALIFLLRLSGKRTLAKMTAFDFVVTIAIGSVLANIALSKSTPFMEGMTALVVLIGAQYLISSMCIKSKKIEHLVKPQPALLLYQGQFLQETMRSERVTEADILLALRQRGHSSVKDVEAVILEPDGSFNAVINETLPASESALRNVHNYRPQDHEVTSESFSQY</sequence>
<feature type="domain" description="YetF-like N-terminal transmembrane" evidence="9">
    <location>
        <begin position="17"/>
        <end position="81"/>
    </location>
</feature>
<dbReference type="InterPro" id="IPR023090">
    <property type="entry name" value="UPF0702_alpha/beta_dom_sf"/>
</dbReference>
<comment type="caution">
    <text evidence="10">The sequence shown here is derived from an EMBL/GenBank/DDBJ whole genome shotgun (WGS) entry which is preliminary data.</text>
</comment>
<evidence type="ECO:0000313" key="11">
    <source>
        <dbReference type="Proteomes" id="UP000028839"/>
    </source>
</evidence>
<dbReference type="InterPro" id="IPR007353">
    <property type="entry name" value="DUF421"/>
</dbReference>
<dbReference type="InterPro" id="IPR048454">
    <property type="entry name" value="YetF_N"/>
</dbReference>
<dbReference type="EMBL" id="JPGN01000052">
    <property type="protein sequence ID" value="KFI19487.1"/>
    <property type="molecule type" value="Genomic_DNA"/>
</dbReference>
<comment type="similarity">
    <text evidence="2">Belongs to the UPF0702 family.</text>
</comment>
<feature type="transmembrane region" description="Helical" evidence="7">
    <location>
        <begin position="6"/>
        <end position="27"/>
    </location>
</feature>
<comment type="subcellular location">
    <subcellularLocation>
        <location evidence="1">Cell membrane</location>
        <topology evidence="1">Multi-pass membrane protein</topology>
    </subcellularLocation>
</comment>
<evidence type="ECO:0000256" key="2">
    <source>
        <dbReference type="ARBA" id="ARBA00006448"/>
    </source>
</evidence>
<reference evidence="10 11" key="1">
    <citation type="submission" date="2014-07" db="EMBL/GenBank/DDBJ databases">
        <title>Comparative analysis of Nitrosococcus oceani genome inventories of strains from Pacific and Atlantic gyres.</title>
        <authorList>
            <person name="Lim C.K."/>
            <person name="Wang L."/>
            <person name="Sayavedra-Soto L.A."/>
            <person name="Klotz M.G."/>
        </authorList>
    </citation>
    <scope>NUCLEOTIDE SEQUENCE [LARGE SCALE GENOMIC DNA]</scope>
    <source>
        <strain evidence="10 11">C-27</strain>
    </source>
</reference>
<dbReference type="AlphaFoldDB" id="A0A0E2ZM96"/>
<dbReference type="Pfam" id="PF04239">
    <property type="entry name" value="DUF421"/>
    <property type="match status" value="1"/>
</dbReference>
<keyword evidence="4 7" id="KW-0812">Transmembrane</keyword>
<keyword evidence="6 7" id="KW-0472">Membrane</keyword>
<keyword evidence="5 7" id="KW-1133">Transmembrane helix</keyword>
<dbReference type="HOGENOM" id="CLU_077149_3_3_6"/>
<gene>
    <name evidence="10" type="ORF">IB75_08405</name>
</gene>
<evidence type="ECO:0000256" key="5">
    <source>
        <dbReference type="ARBA" id="ARBA00022989"/>
    </source>
</evidence>
<dbReference type="Gene3D" id="3.30.240.20">
    <property type="entry name" value="bsu07140 like domains"/>
    <property type="match status" value="1"/>
</dbReference>
<feature type="transmembrane region" description="Helical" evidence="7">
    <location>
        <begin position="39"/>
        <end position="58"/>
    </location>
</feature>
<evidence type="ECO:0000256" key="4">
    <source>
        <dbReference type="ARBA" id="ARBA00022692"/>
    </source>
</evidence>
<dbReference type="OrthoDB" id="9793799at2"/>
<dbReference type="Pfam" id="PF20730">
    <property type="entry name" value="YetF_N"/>
    <property type="match status" value="1"/>
</dbReference>
<evidence type="ECO:0000256" key="1">
    <source>
        <dbReference type="ARBA" id="ARBA00004651"/>
    </source>
</evidence>
<accession>A0A0E2ZM96</accession>
<organism evidence="10 11">
    <name type="scientific">Nitrosococcus oceani C-27</name>
    <dbReference type="NCBI Taxonomy" id="314279"/>
    <lineage>
        <taxon>Bacteria</taxon>
        <taxon>Pseudomonadati</taxon>
        <taxon>Pseudomonadota</taxon>
        <taxon>Gammaproteobacteria</taxon>
        <taxon>Chromatiales</taxon>
        <taxon>Chromatiaceae</taxon>
        <taxon>Nitrosococcus</taxon>
    </lineage>
</organism>
<proteinExistence type="inferred from homology"/>
<dbReference type="PANTHER" id="PTHR34582">
    <property type="entry name" value="UPF0702 TRANSMEMBRANE PROTEIN YCAP"/>
    <property type="match status" value="1"/>
</dbReference>
<name>A0A0E2ZM96_9GAMM</name>
<keyword evidence="3" id="KW-1003">Cell membrane</keyword>
<feature type="transmembrane region" description="Helical" evidence="7">
    <location>
        <begin position="64"/>
        <end position="81"/>
    </location>
</feature>
<evidence type="ECO:0000256" key="6">
    <source>
        <dbReference type="ARBA" id="ARBA00023136"/>
    </source>
</evidence>
<evidence type="ECO:0000259" key="8">
    <source>
        <dbReference type="Pfam" id="PF04239"/>
    </source>
</evidence>